<proteinExistence type="predicted"/>
<gene>
    <name evidence="2" type="ORF">L1967_20435</name>
</gene>
<comment type="caution">
    <text evidence="2">The sequence shown here is derived from an EMBL/GenBank/DDBJ whole genome shotgun (WGS) entry which is preliminary data.</text>
</comment>
<dbReference type="InterPro" id="IPR045391">
    <property type="entry name" value="DUF6520"/>
</dbReference>
<organism evidence="2 3">
    <name type="scientific">Zunongwangia pacifica</name>
    <dbReference type="NCBI Taxonomy" id="2911062"/>
    <lineage>
        <taxon>Bacteria</taxon>
        <taxon>Pseudomonadati</taxon>
        <taxon>Bacteroidota</taxon>
        <taxon>Flavobacteriia</taxon>
        <taxon>Flavobacteriales</taxon>
        <taxon>Flavobacteriaceae</taxon>
        <taxon>Zunongwangia</taxon>
    </lineage>
</organism>
<keyword evidence="1" id="KW-0812">Transmembrane</keyword>
<dbReference type="EMBL" id="JAKHSK010000049">
    <property type="protein sequence ID" value="MCL6220668.1"/>
    <property type="molecule type" value="Genomic_DNA"/>
</dbReference>
<dbReference type="RefSeq" id="WP_249603357.1">
    <property type="nucleotide sequence ID" value="NZ_JAKHSK010000049.1"/>
</dbReference>
<evidence type="ECO:0000256" key="1">
    <source>
        <dbReference type="SAM" id="Phobius"/>
    </source>
</evidence>
<reference evidence="2" key="1">
    <citation type="submission" date="2022-01" db="EMBL/GenBank/DDBJ databases">
        <title>Genome sequencing of Zunongwangia sp. M21534 genome.</title>
        <authorList>
            <person name="Chen Y."/>
            <person name="Dong C."/>
            <person name="Shao Z."/>
        </authorList>
    </citation>
    <scope>NUCLEOTIDE SEQUENCE</scope>
    <source>
        <strain evidence="2">MCCC M21534</strain>
    </source>
</reference>
<name>A0A9X2CR04_9FLAO</name>
<accession>A0A9X2CR04</accession>
<dbReference type="Pfam" id="PF20130">
    <property type="entry name" value="DUF6520"/>
    <property type="match status" value="1"/>
</dbReference>
<feature type="transmembrane region" description="Helical" evidence="1">
    <location>
        <begin position="30"/>
        <end position="50"/>
    </location>
</feature>
<dbReference type="AlphaFoldDB" id="A0A9X2CR04"/>
<keyword evidence="3" id="KW-1185">Reference proteome</keyword>
<protein>
    <submittedName>
        <fullName evidence="2">DUF6520 family protein</fullName>
    </submittedName>
</protein>
<keyword evidence="1" id="KW-1133">Transmembrane helix</keyword>
<evidence type="ECO:0000313" key="2">
    <source>
        <dbReference type="EMBL" id="MCL6220668.1"/>
    </source>
</evidence>
<dbReference type="Proteomes" id="UP001139521">
    <property type="component" value="Unassembled WGS sequence"/>
</dbReference>
<keyword evidence="1" id="KW-0472">Membrane</keyword>
<evidence type="ECO:0000313" key="3">
    <source>
        <dbReference type="Proteomes" id="UP001139521"/>
    </source>
</evidence>
<sequence>MTNLFAQKVGEAENPSKSRYILKLNTMKKLFLIPAMALLVVLGMSFTTLVSENDPEPNVQAQDYVLVNGNWQAIPEQACTGGDATCQVQFGQDGPVYDLYDEMDLNSLKQDSEGGPIIIQP</sequence>